<evidence type="ECO:0000256" key="1">
    <source>
        <dbReference type="SAM" id="Phobius"/>
    </source>
</evidence>
<sequence>MRTRIATIATIAASAGTAVATPAATVALLAATTPAATADLGMSPALRFLPAGTALVAAIAVALAGKRTAALSASRDMGYLALLALMGTSVLTALSHHPALYFAGAAASGAAAGFAIAAGREALDVFGVRWVVALALGVAAAAVLGAMAIEPYYGWRGLFGLAALASFMSLWAFGANVRPVEVEERLARAA</sequence>
<name>A0ABV8U567_9ACTN</name>
<keyword evidence="1" id="KW-1133">Transmembrane helix</keyword>
<feature type="transmembrane region" description="Helical" evidence="1">
    <location>
        <begin position="77"/>
        <end position="94"/>
    </location>
</feature>
<gene>
    <name evidence="3" type="ORF">ACFPET_21725</name>
</gene>
<evidence type="ECO:0000313" key="4">
    <source>
        <dbReference type="Proteomes" id="UP001595823"/>
    </source>
</evidence>
<comment type="caution">
    <text evidence="3">The sequence shown here is derived from an EMBL/GenBank/DDBJ whole genome shotgun (WGS) entry which is preliminary data.</text>
</comment>
<feature type="transmembrane region" description="Helical" evidence="1">
    <location>
        <begin position="130"/>
        <end position="149"/>
    </location>
</feature>
<organism evidence="3 4">
    <name type="scientific">Salininema proteolyticum</name>
    <dbReference type="NCBI Taxonomy" id="1607685"/>
    <lineage>
        <taxon>Bacteria</taxon>
        <taxon>Bacillati</taxon>
        <taxon>Actinomycetota</taxon>
        <taxon>Actinomycetes</taxon>
        <taxon>Glycomycetales</taxon>
        <taxon>Glycomycetaceae</taxon>
        <taxon>Salininema</taxon>
    </lineage>
</organism>
<keyword evidence="4" id="KW-1185">Reference proteome</keyword>
<feature type="signal peptide" evidence="2">
    <location>
        <begin position="1"/>
        <end position="20"/>
    </location>
</feature>
<dbReference type="Proteomes" id="UP001595823">
    <property type="component" value="Unassembled WGS sequence"/>
</dbReference>
<proteinExistence type="predicted"/>
<feature type="transmembrane region" description="Helical" evidence="1">
    <location>
        <begin position="45"/>
        <end position="65"/>
    </location>
</feature>
<feature type="chain" id="PRO_5046871028" evidence="2">
    <location>
        <begin position="21"/>
        <end position="190"/>
    </location>
</feature>
<dbReference type="EMBL" id="JBHSDK010000061">
    <property type="protein sequence ID" value="MFC4337818.1"/>
    <property type="molecule type" value="Genomic_DNA"/>
</dbReference>
<keyword evidence="1" id="KW-0472">Membrane</keyword>
<reference evidence="4" key="1">
    <citation type="journal article" date="2019" name="Int. J. Syst. Evol. Microbiol.">
        <title>The Global Catalogue of Microorganisms (GCM) 10K type strain sequencing project: providing services to taxonomists for standard genome sequencing and annotation.</title>
        <authorList>
            <consortium name="The Broad Institute Genomics Platform"/>
            <consortium name="The Broad Institute Genome Sequencing Center for Infectious Disease"/>
            <person name="Wu L."/>
            <person name="Ma J."/>
        </authorList>
    </citation>
    <scope>NUCLEOTIDE SEQUENCE [LARGE SCALE GENOMIC DNA]</scope>
    <source>
        <strain evidence="4">IBRC-M 10908</strain>
    </source>
</reference>
<dbReference type="InterPro" id="IPR036259">
    <property type="entry name" value="MFS_trans_sf"/>
</dbReference>
<keyword evidence="1" id="KW-0812">Transmembrane</keyword>
<dbReference type="SUPFAM" id="SSF103473">
    <property type="entry name" value="MFS general substrate transporter"/>
    <property type="match status" value="1"/>
</dbReference>
<evidence type="ECO:0000313" key="3">
    <source>
        <dbReference type="EMBL" id="MFC4337818.1"/>
    </source>
</evidence>
<evidence type="ECO:0000256" key="2">
    <source>
        <dbReference type="SAM" id="SignalP"/>
    </source>
</evidence>
<keyword evidence="2" id="KW-0732">Signal</keyword>
<feature type="transmembrane region" description="Helical" evidence="1">
    <location>
        <begin position="155"/>
        <end position="175"/>
    </location>
</feature>
<dbReference type="RefSeq" id="WP_380625185.1">
    <property type="nucleotide sequence ID" value="NZ_JBHSDK010000061.1"/>
</dbReference>
<feature type="transmembrane region" description="Helical" evidence="1">
    <location>
        <begin position="100"/>
        <end position="118"/>
    </location>
</feature>
<protein>
    <submittedName>
        <fullName evidence="3">Uncharacterized protein</fullName>
    </submittedName>
</protein>
<accession>A0ABV8U567</accession>